<comment type="similarity">
    <text evidence="1">Belongs to the JARID1 histone demethylase family.</text>
</comment>
<dbReference type="Proteomes" id="UP001418222">
    <property type="component" value="Unassembled WGS sequence"/>
</dbReference>
<dbReference type="Gene3D" id="2.60.120.650">
    <property type="entry name" value="Cupin"/>
    <property type="match status" value="1"/>
</dbReference>
<dbReference type="AlphaFoldDB" id="A0AAP0BRI3"/>
<evidence type="ECO:0000313" key="3">
    <source>
        <dbReference type="EMBL" id="KAK8948550.1"/>
    </source>
</evidence>
<evidence type="ECO:0000256" key="1">
    <source>
        <dbReference type="ARBA" id="ARBA00006801"/>
    </source>
</evidence>
<dbReference type="GO" id="GO:0016706">
    <property type="term" value="F:2-oxoglutarate-dependent dioxygenase activity"/>
    <property type="evidence" value="ECO:0007669"/>
    <property type="project" value="TreeGrafter"/>
</dbReference>
<evidence type="ECO:0000259" key="2">
    <source>
        <dbReference type="PROSITE" id="PS51184"/>
    </source>
</evidence>
<sequence length="485" mass="56215">MGIQVGAKVERVDGRQLGYGDFAERYLKKNIPVVLTGLMDGWQACTDWVTADGRPNLRFFAEHFGNSMVQVADCFKKDFTDQKRVEMSVSEYIDYCLGISINSHAEVTNRNDDTESLLYLKDWHFVKEHPKYVAYTTPLLFVDDWLNIYLDSHRLSHDSDITKNKNEINCSDYRFIYIGVKGTWTPLHADVFRSYSWSGNVCGKKLWLFLPPSQCHLIFDRYQKSLVYDVHGDICEKKFPGFNKAIWWECTQEQNEIIFVPSGWYHQVHNLEDTISINHNWFNGHNLSWVWNLLVKDYNEAKEYIEDIRDICDDFESICQRNLAANTGMNFYDFFAFLTRFALASMSLLRDLKDEDISQSRSISRHVINNMRAIHSVASSMGSVDAFAEAKSRFYPHENYVAGSDAERIMEGPDFRVLCADLGRILKDMCAEHHQDEAMEHKIPCRTDLSDLSGFKIRNPAELVKLIELAFPDHFNACEFKSHAV</sequence>
<dbReference type="GO" id="GO:0045905">
    <property type="term" value="P:positive regulation of translational termination"/>
    <property type="evidence" value="ECO:0007669"/>
    <property type="project" value="TreeGrafter"/>
</dbReference>
<comment type="caution">
    <text evidence="3">The sequence shown here is derived from an EMBL/GenBank/DDBJ whole genome shotgun (WGS) entry which is preliminary data.</text>
</comment>
<dbReference type="InterPro" id="IPR050910">
    <property type="entry name" value="JMJD6_ArgDemeth/LysHydrox"/>
</dbReference>
<proteinExistence type="inferred from homology"/>
<dbReference type="GO" id="GO:0005634">
    <property type="term" value="C:nucleus"/>
    <property type="evidence" value="ECO:0007669"/>
    <property type="project" value="TreeGrafter"/>
</dbReference>
<gene>
    <name evidence="3" type="ORF">KSP39_PZI005324</name>
</gene>
<organism evidence="3 4">
    <name type="scientific">Platanthera zijinensis</name>
    <dbReference type="NCBI Taxonomy" id="2320716"/>
    <lineage>
        <taxon>Eukaryota</taxon>
        <taxon>Viridiplantae</taxon>
        <taxon>Streptophyta</taxon>
        <taxon>Embryophyta</taxon>
        <taxon>Tracheophyta</taxon>
        <taxon>Spermatophyta</taxon>
        <taxon>Magnoliopsida</taxon>
        <taxon>Liliopsida</taxon>
        <taxon>Asparagales</taxon>
        <taxon>Orchidaceae</taxon>
        <taxon>Orchidoideae</taxon>
        <taxon>Orchideae</taxon>
        <taxon>Orchidinae</taxon>
        <taxon>Platanthera</taxon>
    </lineage>
</organism>
<dbReference type="PROSITE" id="PS51184">
    <property type="entry name" value="JMJC"/>
    <property type="match status" value="1"/>
</dbReference>
<dbReference type="EMBL" id="JBBWWQ010000004">
    <property type="protein sequence ID" value="KAK8948550.1"/>
    <property type="molecule type" value="Genomic_DNA"/>
</dbReference>
<dbReference type="GO" id="GO:0005737">
    <property type="term" value="C:cytoplasm"/>
    <property type="evidence" value="ECO:0007669"/>
    <property type="project" value="TreeGrafter"/>
</dbReference>
<dbReference type="SUPFAM" id="SSF51197">
    <property type="entry name" value="Clavaminate synthase-like"/>
    <property type="match status" value="1"/>
</dbReference>
<dbReference type="InterPro" id="IPR003347">
    <property type="entry name" value="JmjC_dom"/>
</dbReference>
<dbReference type="GO" id="GO:0043565">
    <property type="term" value="F:sequence-specific DNA binding"/>
    <property type="evidence" value="ECO:0007669"/>
    <property type="project" value="TreeGrafter"/>
</dbReference>
<keyword evidence="4" id="KW-1185">Reference proteome</keyword>
<reference evidence="3 4" key="1">
    <citation type="journal article" date="2022" name="Nat. Plants">
        <title>Genomes of leafy and leafless Platanthera orchids illuminate the evolution of mycoheterotrophy.</title>
        <authorList>
            <person name="Li M.H."/>
            <person name="Liu K.W."/>
            <person name="Li Z."/>
            <person name="Lu H.C."/>
            <person name="Ye Q.L."/>
            <person name="Zhang D."/>
            <person name="Wang J.Y."/>
            <person name="Li Y.F."/>
            <person name="Zhong Z.M."/>
            <person name="Liu X."/>
            <person name="Yu X."/>
            <person name="Liu D.K."/>
            <person name="Tu X.D."/>
            <person name="Liu B."/>
            <person name="Hao Y."/>
            <person name="Liao X.Y."/>
            <person name="Jiang Y.T."/>
            <person name="Sun W.H."/>
            <person name="Chen J."/>
            <person name="Chen Y.Q."/>
            <person name="Ai Y."/>
            <person name="Zhai J.W."/>
            <person name="Wu S.S."/>
            <person name="Zhou Z."/>
            <person name="Hsiao Y.Y."/>
            <person name="Wu W.L."/>
            <person name="Chen Y.Y."/>
            <person name="Lin Y.F."/>
            <person name="Hsu J.L."/>
            <person name="Li C.Y."/>
            <person name="Wang Z.W."/>
            <person name="Zhao X."/>
            <person name="Zhong W.Y."/>
            <person name="Ma X.K."/>
            <person name="Ma L."/>
            <person name="Huang J."/>
            <person name="Chen G.Z."/>
            <person name="Huang M.Z."/>
            <person name="Huang L."/>
            <person name="Peng D.H."/>
            <person name="Luo Y.B."/>
            <person name="Zou S.Q."/>
            <person name="Chen S.P."/>
            <person name="Lan S."/>
            <person name="Tsai W.C."/>
            <person name="Van de Peer Y."/>
            <person name="Liu Z.J."/>
        </authorList>
    </citation>
    <scope>NUCLEOTIDE SEQUENCE [LARGE SCALE GENOMIC DNA]</scope>
    <source>
        <strain evidence="3">Lor287</strain>
    </source>
</reference>
<dbReference type="PANTHER" id="PTHR12480:SF6">
    <property type="entry name" value="2-OXOGLUTARATE AND IRON-DEPENDENT OXYGENASE JMJD4"/>
    <property type="match status" value="1"/>
</dbReference>
<evidence type="ECO:0000313" key="4">
    <source>
        <dbReference type="Proteomes" id="UP001418222"/>
    </source>
</evidence>
<protein>
    <submittedName>
        <fullName evidence="3">F-box protein</fullName>
    </submittedName>
</protein>
<dbReference type="PANTHER" id="PTHR12480">
    <property type="entry name" value="ARGININE DEMETHYLASE AND LYSYL-HYDROXYLASE JMJD"/>
    <property type="match status" value="1"/>
</dbReference>
<dbReference type="InterPro" id="IPR041667">
    <property type="entry name" value="Cupin_8"/>
</dbReference>
<feature type="domain" description="JmjC" evidence="2">
    <location>
        <begin position="135"/>
        <end position="298"/>
    </location>
</feature>
<accession>A0AAP0BRI3</accession>
<dbReference type="SMART" id="SM00558">
    <property type="entry name" value="JmjC"/>
    <property type="match status" value="1"/>
</dbReference>
<name>A0AAP0BRI3_9ASPA</name>
<dbReference type="Pfam" id="PF13621">
    <property type="entry name" value="Cupin_8"/>
    <property type="match status" value="1"/>
</dbReference>